<evidence type="ECO:0000313" key="7">
    <source>
        <dbReference type="EMBL" id="CAD7662532.1"/>
    </source>
</evidence>
<evidence type="ECO:0008006" key="9">
    <source>
        <dbReference type="Google" id="ProtNLM"/>
    </source>
</evidence>
<keyword evidence="8" id="KW-1185">Reference proteome</keyword>
<dbReference type="EMBL" id="CAJPVJ010028208">
    <property type="protein sequence ID" value="CAG2179668.1"/>
    <property type="molecule type" value="Genomic_DNA"/>
</dbReference>
<keyword evidence="2 6" id="KW-0812">Transmembrane</keyword>
<feature type="region of interest" description="Disordered" evidence="5">
    <location>
        <begin position="1"/>
        <end position="20"/>
    </location>
</feature>
<protein>
    <recommendedName>
        <fullName evidence="9">Major facilitator superfamily (MFS) profile domain-containing protein</fullName>
    </recommendedName>
</protein>
<evidence type="ECO:0000313" key="8">
    <source>
        <dbReference type="Proteomes" id="UP000728032"/>
    </source>
</evidence>
<evidence type="ECO:0000256" key="2">
    <source>
        <dbReference type="ARBA" id="ARBA00022692"/>
    </source>
</evidence>
<evidence type="ECO:0000256" key="3">
    <source>
        <dbReference type="ARBA" id="ARBA00022989"/>
    </source>
</evidence>
<reference evidence="7" key="1">
    <citation type="submission" date="2020-11" db="EMBL/GenBank/DDBJ databases">
        <authorList>
            <person name="Tran Van P."/>
        </authorList>
    </citation>
    <scope>NUCLEOTIDE SEQUENCE</scope>
</reference>
<dbReference type="InterPro" id="IPR049680">
    <property type="entry name" value="FLVCR1-2_SLC49-like"/>
</dbReference>
<evidence type="ECO:0000256" key="5">
    <source>
        <dbReference type="SAM" id="MobiDB-lite"/>
    </source>
</evidence>
<keyword evidence="4 6" id="KW-0472">Membrane</keyword>
<evidence type="ECO:0000256" key="6">
    <source>
        <dbReference type="SAM" id="Phobius"/>
    </source>
</evidence>
<comment type="subcellular location">
    <subcellularLocation>
        <location evidence="1">Membrane</location>
        <topology evidence="1">Multi-pass membrane protein</topology>
    </subcellularLocation>
</comment>
<dbReference type="InterPro" id="IPR036259">
    <property type="entry name" value="MFS_trans_sf"/>
</dbReference>
<dbReference type="AlphaFoldDB" id="A0A7R9MLZ4"/>
<dbReference type="PANTHER" id="PTHR10924">
    <property type="entry name" value="MAJOR FACILITATOR SUPERFAMILY PROTEIN-RELATED"/>
    <property type="match status" value="1"/>
</dbReference>
<organism evidence="7">
    <name type="scientific">Oppiella nova</name>
    <dbReference type="NCBI Taxonomy" id="334625"/>
    <lineage>
        <taxon>Eukaryota</taxon>
        <taxon>Metazoa</taxon>
        <taxon>Ecdysozoa</taxon>
        <taxon>Arthropoda</taxon>
        <taxon>Chelicerata</taxon>
        <taxon>Arachnida</taxon>
        <taxon>Acari</taxon>
        <taxon>Acariformes</taxon>
        <taxon>Sarcoptiformes</taxon>
        <taxon>Oribatida</taxon>
        <taxon>Brachypylina</taxon>
        <taxon>Oppioidea</taxon>
        <taxon>Oppiidae</taxon>
        <taxon>Oppiella</taxon>
    </lineage>
</organism>
<feature type="transmembrane region" description="Helical" evidence="6">
    <location>
        <begin position="28"/>
        <end position="48"/>
    </location>
</feature>
<feature type="transmembrane region" description="Helical" evidence="6">
    <location>
        <begin position="68"/>
        <end position="88"/>
    </location>
</feature>
<dbReference type="Gene3D" id="1.20.1250.20">
    <property type="entry name" value="MFS general substrate transporter like domains"/>
    <property type="match status" value="1"/>
</dbReference>
<proteinExistence type="predicted"/>
<dbReference type="SUPFAM" id="SSF103473">
    <property type="entry name" value="MFS general substrate transporter"/>
    <property type="match status" value="1"/>
</dbReference>
<name>A0A7R9MLZ4_9ACAR</name>
<keyword evidence="3 6" id="KW-1133">Transmembrane helix</keyword>
<sequence length="99" mass="11394">MEEYSHPLIESSNSHSNDNQRRVYKRRWIILTIVSLINICNAAVWISMAPVADKAAHFYETDQNNIDLFSSIFFVSTIVIGFIAIWIVDRNGLMLGDLY</sequence>
<evidence type="ECO:0000256" key="1">
    <source>
        <dbReference type="ARBA" id="ARBA00004141"/>
    </source>
</evidence>
<dbReference type="OrthoDB" id="422206at2759"/>
<dbReference type="Proteomes" id="UP000728032">
    <property type="component" value="Unassembled WGS sequence"/>
</dbReference>
<dbReference type="PANTHER" id="PTHR10924:SF6">
    <property type="entry name" value="SOLUTE CARRIER FAMILY 49 MEMBER A3"/>
    <property type="match status" value="1"/>
</dbReference>
<accession>A0A7R9MLZ4</accession>
<dbReference type="GO" id="GO:0016020">
    <property type="term" value="C:membrane"/>
    <property type="evidence" value="ECO:0007669"/>
    <property type="project" value="UniProtKB-SubCell"/>
</dbReference>
<evidence type="ECO:0000256" key="4">
    <source>
        <dbReference type="ARBA" id="ARBA00023136"/>
    </source>
</evidence>
<dbReference type="EMBL" id="OC943033">
    <property type="protein sequence ID" value="CAD7662532.1"/>
    <property type="molecule type" value="Genomic_DNA"/>
</dbReference>
<gene>
    <name evidence="7" type="ORF">ONB1V03_LOCUS19092</name>
</gene>